<keyword evidence="2" id="KW-0472">Membrane</keyword>
<protein>
    <submittedName>
        <fullName evidence="3">Uncharacterized protein</fullName>
    </submittedName>
</protein>
<feature type="region of interest" description="Disordered" evidence="1">
    <location>
        <begin position="417"/>
        <end position="453"/>
    </location>
</feature>
<dbReference type="Proteomes" id="UP001629113">
    <property type="component" value="Unassembled WGS sequence"/>
</dbReference>
<reference evidence="3 4" key="1">
    <citation type="submission" date="2024-06" db="EMBL/GenBank/DDBJ databases">
        <title>Complete genome of Phlyctema vagabunda strain 19-DSS-EL-015.</title>
        <authorList>
            <person name="Fiorenzani C."/>
        </authorList>
    </citation>
    <scope>NUCLEOTIDE SEQUENCE [LARGE SCALE GENOMIC DNA]</scope>
    <source>
        <strain evidence="3 4">19-DSS-EL-015</strain>
    </source>
</reference>
<feature type="transmembrane region" description="Helical" evidence="2">
    <location>
        <begin position="164"/>
        <end position="190"/>
    </location>
</feature>
<keyword evidence="4" id="KW-1185">Reference proteome</keyword>
<organism evidence="3 4">
    <name type="scientific">Phlyctema vagabunda</name>
    <dbReference type="NCBI Taxonomy" id="108571"/>
    <lineage>
        <taxon>Eukaryota</taxon>
        <taxon>Fungi</taxon>
        <taxon>Dikarya</taxon>
        <taxon>Ascomycota</taxon>
        <taxon>Pezizomycotina</taxon>
        <taxon>Leotiomycetes</taxon>
        <taxon>Helotiales</taxon>
        <taxon>Dermateaceae</taxon>
        <taxon>Phlyctema</taxon>
    </lineage>
</organism>
<name>A0ABR4PKC3_9HELO</name>
<dbReference type="EMBL" id="JBFCZG010000004">
    <property type="protein sequence ID" value="KAL3423799.1"/>
    <property type="molecule type" value="Genomic_DNA"/>
</dbReference>
<comment type="caution">
    <text evidence="3">The sequence shown here is derived from an EMBL/GenBank/DDBJ whole genome shotgun (WGS) entry which is preliminary data.</text>
</comment>
<evidence type="ECO:0000256" key="1">
    <source>
        <dbReference type="SAM" id="MobiDB-lite"/>
    </source>
</evidence>
<evidence type="ECO:0000313" key="4">
    <source>
        <dbReference type="Proteomes" id="UP001629113"/>
    </source>
</evidence>
<gene>
    <name evidence="3" type="ORF">PVAG01_05546</name>
</gene>
<feature type="transmembrane region" description="Helical" evidence="2">
    <location>
        <begin position="296"/>
        <end position="315"/>
    </location>
</feature>
<evidence type="ECO:0000313" key="3">
    <source>
        <dbReference type="EMBL" id="KAL3423799.1"/>
    </source>
</evidence>
<feature type="transmembrane region" description="Helical" evidence="2">
    <location>
        <begin position="196"/>
        <end position="216"/>
    </location>
</feature>
<proteinExistence type="predicted"/>
<sequence>MANTWLPVGRNNETGWKLDIVSLLAVIGESSMEEHAQAVTASWTCILPRIIPAPQALLKPTRPARMPQYNAVVVGVHNGTQVDTLNYFPNIIHSIEDLPAYSFKVYEITHDTSDSKGPKLPPGDLNGVPLAERDNFQLPSRRSTFTERFYGRSKDKRRKPHVPAANFSPLNILSVLSFLLTIGLVIWAVFEKDGTALLALGFLSMVSSVVGLASWWQPALMDRKASVLVPAGDVVIRTREGAFIVVKCDENVARELYTGTEECDYYIKSRTRYRTLVGLGTFLLMVGVVLLGNCNWAMQAAIGSSYVILNGAYWLTSLIPKKNFWDLSAYICKDITPKDAEDAHRDKMNDDTVGGRFGRASFTRTLWYTIRETGKIGWVTRAGAAPATPQWENWLKEAESNVINKRRGWHAVTRKDEIVGETDATQQNQAARVGRDTAEQHAPATGIPPPSTK</sequence>
<keyword evidence="2" id="KW-0812">Transmembrane</keyword>
<feature type="transmembrane region" description="Helical" evidence="2">
    <location>
        <begin position="273"/>
        <end position="290"/>
    </location>
</feature>
<evidence type="ECO:0000256" key="2">
    <source>
        <dbReference type="SAM" id="Phobius"/>
    </source>
</evidence>
<accession>A0ABR4PKC3</accession>
<keyword evidence="2" id="KW-1133">Transmembrane helix</keyword>